<sequence length="473" mass="53305">MKDTGPSETRNEKQTDLHRTLVEKSNDVATIIDGEGTITYVSPAVTRVLGYEPEELVGNTGYEFVHPDDRERNADAVAAVLETPDEPRTVEVRFKHADGSWCWIEATMRNRLDDDVIDGILLNSREITERKNRERELRELAGEYETLLDNAEDAIFFIDVDTSENDITFEFDRLSPAYERQTGITTEEVRGETPRNVFGEQAGAELEANYHRCVKAREPISYQEELRVNEEARIWQTNLAPVLTDGDVTRLVGITRNVTDRVERERQLRSQKERLDEFASVISHDLRNPLNVAQARATLLDEQRESEHLGPLVQALDRMEAIVIDTLTLARQGETIDETEMVSLTDLVGKCWGTVDTDAATLEIADEMTFQGDRDRLRHVFENLFRNAIEHGGTDVTVRVGRVDEDTIYVEDDGSGVLAERREEIFEPGHSSKSGGTGFGLTIVKRIVEAHGWTVSVTDGPDGGARFEFEIAP</sequence>
<comment type="caution">
    <text evidence="10">The sequence shown here is derived from an EMBL/GenBank/DDBJ whole genome shotgun (WGS) entry which is preliminary data.</text>
</comment>
<dbReference type="PROSITE" id="PS50112">
    <property type="entry name" value="PAS"/>
    <property type="match status" value="2"/>
</dbReference>
<dbReference type="EC" id="2.7.13.3" evidence="2"/>
<dbReference type="SMART" id="SM00387">
    <property type="entry name" value="HATPase_c"/>
    <property type="match status" value="1"/>
</dbReference>
<evidence type="ECO:0000256" key="4">
    <source>
        <dbReference type="ARBA" id="ARBA00022679"/>
    </source>
</evidence>
<dbReference type="CDD" id="cd00130">
    <property type="entry name" value="PAS"/>
    <property type="match status" value="1"/>
</dbReference>
<keyword evidence="11" id="KW-1185">Reference proteome</keyword>
<dbReference type="SUPFAM" id="SSF47384">
    <property type="entry name" value="Homodimeric domain of signal transducing histidine kinase"/>
    <property type="match status" value="1"/>
</dbReference>
<evidence type="ECO:0000256" key="3">
    <source>
        <dbReference type="ARBA" id="ARBA00022553"/>
    </source>
</evidence>
<dbReference type="Pfam" id="PF00512">
    <property type="entry name" value="HisKA"/>
    <property type="match status" value="1"/>
</dbReference>
<dbReference type="InterPro" id="IPR000014">
    <property type="entry name" value="PAS"/>
</dbReference>
<dbReference type="NCBIfam" id="TIGR00229">
    <property type="entry name" value="sensory_box"/>
    <property type="match status" value="2"/>
</dbReference>
<dbReference type="InterPro" id="IPR036890">
    <property type="entry name" value="HATPase_C_sf"/>
</dbReference>
<dbReference type="CDD" id="cd00082">
    <property type="entry name" value="HisKA"/>
    <property type="match status" value="1"/>
</dbReference>
<dbReference type="InterPro" id="IPR013655">
    <property type="entry name" value="PAS_fold_3"/>
</dbReference>
<evidence type="ECO:0000259" key="9">
    <source>
        <dbReference type="PROSITE" id="PS50113"/>
    </source>
</evidence>
<dbReference type="InterPro" id="IPR005467">
    <property type="entry name" value="His_kinase_dom"/>
</dbReference>
<dbReference type="Pfam" id="PF08448">
    <property type="entry name" value="PAS_4"/>
    <property type="match status" value="1"/>
</dbReference>
<evidence type="ECO:0000256" key="2">
    <source>
        <dbReference type="ARBA" id="ARBA00012438"/>
    </source>
</evidence>
<accession>A0A498KSU4</accession>
<dbReference type="PANTHER" id="PTHR43711:SF1">
    <property type="entry name" value="HISTIDINE KINASE 1"/>
    <property type="match status" value="1"/>
</dbReference>
<feature type="domain" description="PAS" evidence="8">
    <location>
        <begin position="140"/>
        <end position="217"/>
    </location>
</feature>
<dbReference type="Gene3D" id="3.30.450.20">
    <property type="entry name" value="PAS domain"/>
    <property type="match status" value="2"/>
</dbReference>
<dbReference type="Gene3D" id="3.30.565.10">
    <property type="entry name" value="Histidine kinase-like ATPase, C-terminal domain"/>
    <property type="match status" value="1"/>
</dbReference>
<dbReference type="InterPro" id="IPR001610">
    <property type="entry name" value="PAC"/>
</dbReference>
<dbReference type="PRINTS" id="PR00344">
    <property type="entry name" value="BCTRLSENSOR"/>
</dbReference>
<dbReference type="InterPro" id="IPR003661">
    <property type="entry name" value="HisK_dim/P_dom"/>
</dbReference>
<dbReference type="InterPro" id="IPR050736">
    <property type="entry name" value="Sensor_HK_Regulatory"/>
</dbReference>
<keyword evidence="5" id="KW-0418">Kinase</keyword>
<keyword evidence="4" id="KW-0808">Transferase</keyword>
<keyword evidence="6" id="KW-0902">Two-component regulatory system</keyword>
<dbReference type="SMART" id="SM00086">
    <property type="entry name" value="PAC"/>
    <property type="match status" value="2"/>
</dbReference>
<feature type="domain" description="Histidine kinase" evidence="7">
    <location>
        <begin position="281"/>
        <end position="473"/>
    </location>
</feature>
<keyword evidence="3" id="KW-0597">Phosphoprotein</keyword>
<comment type="catalytic activity">
    <reaction evidence="1">
        <text>ATP + protein L-histidine = ADP + protein N-phospho-L-histidine.</text>
        <dbReference type="EC" id="2.7.13.3"/>
    </reaction>
</comment>
<dbReference type="SUPFAM" id="SSF55785">
    <property type="entry name" value="PYP-like sensor domain (PAS domain)"/>
    <property type="match status" value="2"/>
</dbReference>
<evidence type="ECO:0000313" key="10">
    <source>
        <dbReference type="EMBL" id="RXK47706.1"/>
    </source>
</evidence>
<dbReference type="PROSITE" id="PS50109">
    <property type="entry name" value="HIS_KIN"/>
    <property type="match status" value="1"/>
</dbReference>
<dbReference type="Proteomes" id="UP000289691">
    <property type="component" value="Unassembled WGS sequence"/>
</dbReference>
<evidence type="ECO:0000259" key="7">
    <source>
        <dbReference type="PROSITE" id="PS50109"/>
    </source>
</evidence>
<dbReference type="AlphaFoldDB" id="A0A498KSU4"/>
<feature type="domain" description="PAC" evidence="9">
    <location>
        <begin position="88"/>
        <end position="139"/>
    </location>
</feature>
<dbReference type="RefSeq" id="WP_129069560.1">
    <property type="nucleotide sequence ID" value="NZ_RDFA01000005.1"/>
</dbReference>
<evidence type="ECO:0000256" key="5">
    <source>
        <dbReference type="ARBA" id="ARBA00022777"/>
    </source>
</evidence>
<dbReference type="PROSITE" id="PS50113">
    <property type="entry name" value="PAC"/>
    <property type="match status" value="1"/>
</dbReference>
<dbReference type="Pfam" id="PF08447">
    <property type="entry name" value="PAS_3"/>
    <property type="match status" value="1"/>
</dbReference>
<proteinExistence type="predicted"/>
<dbReference type="InterPro" id="IPR036097">
    <property type="entry name" value="HisK_dim/P_sf"/>
</dbReference>
<feature type="domain" description="PAS" evidence="8">
    <location>
        <begin position="14"/>
        <end position="84"/>
    </location>
</feature>
<dbReference type="InterPro" id="IPR003594">
    <property type="entry name" value="HATPase_dom"/>
</dbReference>
<organism evidence="10 11">
    <name type="scientific">Halorientalis pallida</name>
    <dbReference type="NCBI Taxonomy" id="2479928"/>
    <lineage>
        <taxon>Archaea</taxon>
        <taxon>Methanobacteriati</taxon>
        <taxon>Methanobacteriota</taxon>
        <taxon>Stenosarchaea group</taxon>
        <taxon>Halobacteria</taxon>
        <taxon>Halobacteriales</taxon>
        <taxon>Haloarculaceae</taxon>
        <taxon>Halorientalis</taxon>
    </lineage>
</organism>
<dbReference type="InterPro" id="IPR013656">
    <property type="entry name" value="PAS_4"/>
</dbReference>
<dbReference type="InterPro" id="IPR000700">
    <property type="entry name" value="PAS-assoc_C"/>
</dbReference>
<reference evidence="10 11" key="1">
    <citation type="submission" date="2019-01" db="EMBL/GenBank/DDBJ databases">
        <title>Halorientalis sp. F13-25 a new haloarchaeum isolated from hypersaline water.</title>
        <authorList>
            <person name="Ana D.-V."/>
            <person name="Cristina S.-P."/>
            <person name="Antonio V."/>
        </authorList>
    </citation>
    <scope>NUCLEOTIDE SEQUENCE [LARGE SCALE GENOMIC DNA]</scope>
    <source>
        <strain evidence="10 11">F13-25</strain>
    </source>
</reference>
<dbReference type="InterPro" id="IPR035965">
    <property type="entry name" value="PAS-like_dom_sf"/>
</dbReference>
<evidence type="ECO:0000259" key="8">
    <source>
        <dbReference type="PROSITE" id="PS50112"/>
    </source>
</evidence>
<protein>
    <recommendedName>
        <fullName evidence="2">histidine kinase</fullName>
        <ecNumber evidence="2">2.7.13.3</ecNumber>
    </recommendedName>
</protein>
<dbReference type="Gene3D" id="1.10.287.130">
    <property type="match status" value="1"/>
</dbReference>
<dbReference type="GO" id="GO:0000155">
    <property type="term" value="F:phosphorelay sensor kinase activity"/>
    <property type="evidence" value="ECO:0007669"/>
    <property type="project" value="InterPro"/>
</dbReference>
<dbReference type="OrthoDB" id="8127at2157"/>
<name>A0A498KSU4_9EURY</name>
<dbReference type="Pfam" id="PF02518">
    <property type="entry name" value="HATPase_c"/>
    <property type="match status" value="1"/>
</dbReference>
<evidence type="ECO:0000256" key="6">
    <source>
        <dbReference type="ARBA" id="ARBA00023012"/>
    </source>
</evidence>
<dbReference type="CDD" id="cd00075">
    <property type="entry name" value="HATPase"/>
    <property type="match status" value="1"/>
</dbReference>
<dbReference type="SMART" id="SM00388">
    <property type="entry name" value="HisKA"/>
    <property type="match status" value="1"/>
</dbReference>
<dbReference type="SMART" id="SM00091">
    <property type="entry name" value="PAS"/>
    <property type="match status" value="2"/>
</dbReference>
<dbReference type="EMBL" id="RDFA01000005">
    <property type="protein sequence ID" value="RXK47706.1"/>
    <property type="molecule type" value="Genomic_DNA"/>
</dbReference>
<evidence type="ECO:0000313" key="11">
    <source>
        <dbReference type="Proteomes" id="UP000289691"/>
    </source>
</evidence>
<evidence type="ECO:0000256" key="1">
    <source>
        <dbReference type="ARBA" id="ARBA00000085"/>
    </source>
</evidence>
<gene>
    <name evidence="10" type="ORF">EAF64_13665</name>
</gene>
<dbReference type="PANTHER" id="PTHR43711">
    <property type="entry name" value="TWO-COMPONENT HISTIDINE KINASE"/>
    <property type="match status" value="1"/>
</dbReference>
<dbReference type="InterPro" id="IPR004358">
    <property type="entry name" value="Sig_transdc_His_kin-like_C"/>
</dbReference>
<dbReference type="SUPFAM" id="SSF55874">
    <property type="entry name" value="ATPase domain of HSP90 chaperone/DNA topoisomerase II/histidine kinase"/>
    <property type="match status" value="1"/>
</dbReference>